<name>A0ABX8BFE4_9BACT</name>
<accession>A0ABX8BFE4</accession>
<reference evidence="1 2" key="1">
    <citation type="submission" date="2021-03" db="EMBL/GenBank/DDBJ databases">
        <title>Genomic and phenotypic characterization of Chloracidobacterium isolates provides evidence for multiple species.</title>
        <authorList>
            <person name="Saini M.K."/>
            <person name="Costas A.M.G."/>
            <person name="Tank M."/>
            <person name="Bryant D.A."/>
        </authorList>
    </citation>
    <scope>NUCLEOTIDE SEQUENCE [LARGE SCALE GENOMIC DNA]</scope>
    <source>
        <strain evidence="1 2">BV2-C</strain>
    </source>
</reference>
<dbReference type="EMBL" id="CP072649">
    <property type="protein sequence ID" value="QUW04716.1"/>
    <property type="molecule type" value="Genomic_DNA"/>
</dbReference>
<dbReference type="RefSeq" id="WP_211430605.1">
    <property type="nucleotide sequence ID" value="NZ_CP072649.1"/>
</dbReference>
<evidence type="ECO:0000313" key="1">
    <source>
        <dbReference type="EMBL" id="QUW04716.1"/>
    </source>
</evidence>
<proteinExistence type="predicted"/>
<evidence type="ECO:0008006" key="3">
    <source>
        <dbReference type="Google" id="ProtNLM"/>
    </source>
</evidence>
<keyword evidence="2" id="KW-1185">Reference proteome</keyword>
<gene>
    <name evidence="1" type="ORF">J8C06_13180</name>
</gene>
<protein>
    <recommendedName>
        <fullName evidence="3">Secreted protein</fullName>
    </recommendedName>
</protein>
<evidence type="ECO:0000313" key="2">
    <source>
        <dbReference type="Proteomes" id="UP000676506"/>
    </source>
</evidence>
<organism evidence="1 2">
    <name type="scientific">Chloracidobacterium validum</name>
    <dbReference type="NCBI Taxonomy" id="2821543"/>
    <lineage>
        <taxon>Bacteria</taxon>
        <taxon>Pseudomonadati</taxon>
        <taxon>Acidobacteriota</taxon>
        <taxon>Terriglobia</taxon>
        <taxon>Terriglobales</taxon>
        <taxon>Acidobacteriaceae</taxon>
        <taxon>Chloracidobacterium</taxon>
    </lineage>
</organism>
<dbReference type="Proteomes" id="UP000676506">
    <property type="component" value="Chromosome 2"/>
</dbReference>
<sequence length="102" mass="11022">MSQDCPVQQLGFAQQAALSFFLVAQQVAGAFFADFGVFGVAKAPPKVVATRNKAGTRTFNMMCLLFFKFKVTSCEVLTLGRGSLANATRLATKVLNSEDTMF</sequence>